<evidence type="ECO:0000313" key="2">
    <source>
        <dbReference type="EMBL" id="EEY54447.1"/>
    </source>
</evidence>
<dbReference type="RefSeq" id="XP_002904269.1">
    <property type="nucleotide sequence ID" value="XM_002904223.1"/>
</dbReference>
<organism evidence="2 3">
    <name type="scientific">Phytophthora infestans (strain T30-4)</name>
    <name type="common">Potato late blight agent</name>
    <dbReference type="NCBI Taxonomy" id="403677"/>
    <lineage>
        <taxon>Eukaryota</taxon>
        <taxon>Sar</taxon>
        <taxon>Stramenopiles</taxon>
        <taxon>Oomycota</taxon>
        <taxon>Peronosporomycetes</taxon>
        <taxon>Peronosporales</taxon>
        <taxon>Peronosporaceae</taxon>
        <taxon>Phytophthora</taxon>
    </lineage>
</organism>
<accession>D0N9F9</accession>
<dbReference type="GeneID" id="9472778"/>
<evidence type="ECO:0000313" key="3">
    <source>
        <dbReference type="Proteomes" id="UP000006643"/>
    </source>
</evidence>
<proteinExistence type="predicted"/>
<evidence type="ECO:0000256" key="1">
    <source>
        <dbReference type="SAM" id="MobiDB-lite"/>
    </source>
</evidence>
<protein>
    <submittedName>
        <fullName evidence="2">Uncharacterized protein</fullName>
    </submittedName>
</protein>
<sequence>MAPTAHAVQLVEPRAAANSPGWHGSHDVAPILAENVPGAQGVHEREALSFANVPGRQNLQLSALPFDVSGVDPGGQERHF</sequence>
<dbReference type="KEGG" id="pif:PITG_08091"/>
<reference evidence="3" key="1">
    <citation type="journal article" date="2009" name="Nature">
        <title>Genome sequence and analysis of the Irish potato famine pathogen Phytophthora infestans.</title>
        <authorList>
            <consortium name="The Broad Institute Genome Sequencing Platform"/>
            <person name="Haas B.J."/>
            <person name="Kamoun S."/>
            <person name="Zody M.C."/>
            <person name="Jiang R.H."/>
            <person name="Handsaker R.E."/>
            <person name="Cano L.M."/>
            <person name="Grabherr M."/>
            <person name="Kodira C.D."/>
            <person name="Raffaele S."/>
            <person name="Torto-Alalibo T."/>
            <person name="Bozkurt T.O."/>
            <person name="Ah-Fong A.M."/>
            <person name="Alvarado L."/>
            <person name="Anderson V.L."/>
            <person name="Armstrong M.R."/>
            <person name="Avrova A."/>
            <person name="Baxter L."/>
            <person name="Beynon J."/>
            <person name="Boevink P.C."/>
            <person name="Bollmann S.R."/>
            <person name="Bos J.I."/>
            <person name="Bulone V."/>
            <person name="Cai G."/>
            <person name="Cakir C."/>
            <person name="Carrington J.C."/>
            <person name="Chawner M."/>
            <person name="Conti L."/>
            <person name="Costanzo S."/>
            <person name="Ewan R."/>
            <person name="Fahlgren N."/>
            <person name="Fischbach M.A."/>
            <person name="Fugelstad J."/>
            <person name="Gilroy E.M."/>
            <person name="Gnerre S."/>
            <person name="Green P.J."/>
            <person name="Grenville-Briggs L.J."/>
            <person name="Griffith J."/>
            <person name="Grunwald N.J."/>
            <person name="Horn K."/>
            <person name="Horner N.R."/>
            <person name="Hu C.H."/>
            <person name="Huitema E."/>
            <person name="Jeong D.H."/>
            <person name="Jones A.M."/>
            <person name="Jones J.D."/>
            <person name="Jones R.W."/>
            <person name="Karlsson E.K."/>
            <person name="Kunjeti S.G."/>
            <person name="Lamour K."/>
            <person name="Liu Z."/>
            <person name="Ma L."/>
            <person name="Maclean D."/>
            <person name="Chibucos M.C."/>
            <person name="McDonald H."/>
            <person name="McWalters J."/>
            <person name="Meijer H.J."/>
            <person name="Morgan W."/>
            <person name="Morris P.F."/>
            <person name="Munro C.A."/>
            <person name="O'Neill K."/>
            <person name="Ospina-Giraldo M."/>
            <person name="Pinzon A."/>
            <person name="Pritchard L."/>
            <person name="Ramsahoye B."/>
            <person name="Ren Q."/>
            <person name="Restrepo S."/>
            <person name="Roy S."/>
            <person name="Sadanandom A."/>
            <person name="Savidor A."/>
            <person name="Schornack S."/>
            <person name="Schwartz D.C."/>
            <person name="Schumann U.D."/>
            <person name="Schwessinger B."/>
            <person name="Seyer L."/>
            <person name="Sharpe T."/>
            <person name="Silvar C."/>
            <person name="Song J."/>
            <person name="Studholme D.J."/>
            <person name="Sykes S."/>
            <person name="Thines M."/>
            <person name="van de Vondervoort P.J."/>
            <person name="Phuntumart V."/>
            <person name="Wawra S."/>
            <person name="Weide R."/>
            <person name="Win J."/>
            <person name="Young C."/>
            <person name="Zhou S."/>
            <person name="Fry W."/>
            <person name="Meyers B.C."/>
            <person name="van West P."/>
            <person name="Ristaino J."/>
            <person name="Govers F."/>
            <person name="Birch P.R."/>
            <person name="Whisson S.C."/>
            <person name="Judelson H.S."/>
            <person name="Nusbaum C."/>
        </authorList>
    </citation>
    <scope>NUCLEOTIDE SEQUENCE [LARGE SCALE GENOMIC DNA]</scope>
    <source>
        <strain evidence="3">T30-4</strain>
    </source>
</reference>
<gene>
    <name evidence="2" type="ORF">PITG_08091</name>
</gene>
<name>D0N9F9_PHYIT</name>
<dbReference type="EMBL" id="DS028129">
    <property type="protein sequence ID" value="EEY54447.1"/>
    <property type="molecule type" value="Genomic_DNA"/>
</dbReference>
<dbReference type="HOGENOM" id="CLU_2594985_0_0_1"/>
<keyword evidence="3" id="KW-1185">Reference proteome</keyword>
<dbReference type="VEuPathDB" id="FungiDB:PITG_08091"/>
<dbReference type="InParanoid" id="D0N9F9"/>
<dbReference type="AlphaFoldDB" id="D0N9F9"/>
<dbReference type="Proteomes" id="UP000006643">
    <property type="component" value="Unassembled WGS sequence"/>
</dbReference>
<feature type="region of interest" description="Disordered" evidence="1">
    <location>
        <begin position="1"/>
        <end position="23"/>
    </location>
</feature>